<sequence>MPDAGILLVAGGGDLVDDIGNALHAGEHLLHRGAGLVDQLAAGADLVHGILDQGFDFLGRCRGALREAAHFRRNHSKTAALFTGASGFDGGIQREDVGLERNAIDDGDDVDDLARRCIDVAHRPHHLRHDGTTAGGHVRRGAREIVGLCRILRILLDGAGEFLHRGGGFFQ</sequence>
<name>A0A254TE09_9BURK</name>
<protein>
    <submittedName>
        <fullName evidence="1">Uncharacterized protein</fullName>
    </submittedName>
</protein>
<reference evidence="1 2" key="1">
    <citation type="submission" date="2016-02" db="EMBL/GenBank/DDBJ databases">
        <authorList>
            <person name="Wen L."/>
            <person name="He K."/>
            <person name="Yang H."/>
        </authorList>
    </citation>
    <scope>NUCLEOTIDE SEQUENCE [LARGE SCALE GENOMIC DNA]</scope>
    <source>
        <strain evidence="1 2">TSA40</strain>
    </source>
</reference>
<organism evidence="1 2">
    <name type="scientific">Noviherbaspirillum denitrificans</name>
    <dbReference type="NCBI Taxonomy" id="1968433"/>
    <lineage>
        <taxon>Bacteria</taxon>
        <taxon>Pseudomonadati</taxon>
        <taxon>Pseudomonadota</taxon>
        <taxon>Betaproteobacteria</taxon>
        <taxon>Burkholderiales</taxon>
        <taxon>Oxalobacteraceae</taxon>
        <taxon>Noviherbaspirillum</taxon>
    </lineage>
</organism>
<keyword evidence="2" id="KW-1185">Reference proteome</keyword>
<dbReference type="AlphaFoldDB" id="A0A254TE09"/>
<dbReference type="EMBL" id="LSTO01000001">
    <property type="protein sequence ID" value="OWW19552.1"/>
    <property type="molecule type" value="Genomic_DNA"/>
</dbReference>
<proteinExistence type="predicted"/>
<evidence type="ECO:0000313" key="2">
    <source>
        <dbReference type="Proteomes" id="UP000197535"/>
    </source>
</evidence>
<evidence type="ECO:0000313" key="1">
    <source>
        <dbReference type="EMBL" id="OWW19552.1"/>
    </source>
</evidence>
<dbReference type="Proteomes" id="UP000197535">
    <property type="component" value="Unassembled WGS sequence"/>
</dbReference>
<accession>A0A254TE09</accession>
<gene>
    <name evidence="1" type="ORF">AYR66_08520</name>
</gene>
<comment type="caution">
    <text evidence="1">The sequence shown here is derived from an EMBL/GenBank/DDBJ whole genome shotgun (WGS) entry which is preliminary data.</text>
</comment>